<evidence type="ECO:0000313" key="1">
    <source>
        <dbReference type="EMBL" id="KAL0164229.1"/>
    </source>
</evidence>
<keyword evidence="2" id="KW-1185">Reference proteome</keyword>
<protein>
    <submittedName>
        <fullName evidence="1">Uncharacterized protein</fullName>
    </submittedName>
</protein>
<comment type="caution">
    <text evidence="1">The sequence shown here is derived from an EMBL/GenBank/DDBJ whole genome shotgun (WGS) entry which is preliminary data.</text>
</comment>
<dbReference type="AlphaFoldDB" id="A0ABD0NQX4"/>
<feature type="non-terminal residue" evidence="1">
    <location>
        <position position="57"/>
    </location>
</feature>
<sequence length="57" mass="6169">VTCVTLITRWFVTGINTRPPQTPELQRLLSQAVSVCQPPEGSPANVITAGDYDLNIS</sequence>
<evidence type="ECO:0000313" key="2">
    <source>
        <dbReference type="Proteomes" id="UP001529510"/>
    </source>
</evidence>
<gene>
    <name evidence="1" type="ORF">M9458_039982</name>
</gene>
<feature type="non-terminal residue" evidence="1">
    <location>
        <position position="1"/>
    </location>
</feature>
<dbReference type="EMBL" id="JAMKFB020000020">
    <property type="protein sequence ID" value="KAL0164229.1"/>
    <property type="molecule type" value="Genomic_DNA"/>
</dbReference>
<name>A0ABD0NQX4_CIRMR</name>
<reference evidence="1 2" key="1">
    <citation type="submission" date="2024-05" db="EMBL/GenBank/DDBJ databases">
        <title>Genome sequencing and assembly of Indian major carp, Cirrhinus mrigala (Hamilton, 1822).</title>
        <authorList>
            <person name="Mohindra V."/>
            <person name="Chowdhury L.M."/>
            <person name="Lal K."/>
            <person name="Jena J.K."/>
        </authorList>
    </citation>
    <scope>NUCLEOTIDE SEQUENCE [LARGE SCALE GENOMIC DNA]</scope>
    <source>
        <strain evidence="1">CM1030</strain>
        <tissue evidence="1">Blood</tissue>
    </source>
</reference>
<dbReference type="Proteomes" id="UP001529510">
    <property type="component" value="Unassembled WGS sequence"/>
</dbReference>
<organism evidence="1 2">
    <name type="scientific">Cirrhinus mrigala</name>
    <name type="common">Mrigala</name>
    <dbReference type="NCBI Taxonomy" id="683832"/>
    <lineage>
        <taxon>Eukaryota</taxon>
        <taxon>Metazoa</taxon>
        <taxon>Chordata</taxon>
        <taxon>Craniata</taxon>
        <taxon>Vertebrata</taxon>
        <taxon>Euteleostomi</taxon>
        <taxon>Actinopterygii</taxon>
        <taxon>Neopterygii</taxon>
        <taxon>Teleostei</taxon>
        <taxon>Ostariophysi</taxon>
        <taxon>Cypriniformes</taxon>
        <taxon>Cyprinidae</taxon>
        <taxon>Labeoninae</taxon>
        <taxon>Labeonini</taxon>
        <taxon>Cirrhinus</taxon>
    </lineage>
</organism>
<accession>A0ABD0NQX4</accession>
<proteinExistence type="predicted"/>